<dbReference type="Proteomes" id="UP000032250">
    <property type="component" value="Unassembled WGS sequence"/>
</dbReference>
<name>A0A0D1AF29_CLOBO</name>
<dbReference type="PATRIC" id="fig|1379739.3.peg.122"/>
<evidence type="ECO:0008006" key="3">
    <source>
        <dbReference type="Google" id="ProtNLM"/>
    </source>
</evidence>
<organism evidence="1 2">
    <name type="scientific">Clostridium botulinum B2 450</name>
    <dbReference type="NCBI Taxonomy" id="1379739"/>
    <lineage>
        <taxon>Bacteria</taxon>
        <taxon>Bacillati</taxon>
        <taxon>Bacillota</taxon>
        <taxon>Clostridia</taxon>
        <taxon>Eubacteriales</taxon>
        <taxon>Clostridiaceae</taxon>
        <taxon>Clostridium</taxon>
    </lineage>
</organism>
<dbReference type="HOGENOM" id="CLU_537156_0_0_9"/>
<evidence type="ECO:0000313" key="2">
    <source>
        <dbReference type="Proteomes" id="UP000032250"/>
    </source>
</evidence>
<geneLocation type="plasmid" evidence="1">
    <name>p_B2_450</name>
</geneLocation>
<dbReference type="EMBL" id="JXSU01000010">
    <property type="protein sequence ID" value="KIS21789.1"/>
    <property type="molecule type" value="Genomic_DNA"/>
</dbReference>
<protein>
    <recommendedName>
        <fullName evidence="3">Tetratricopeptide repeat protein</fullName>
    </recommendedName>
</protein>
<dbReference type="SUPFAM" id="SSF48452">
    <property type="entry name" value="TPR-like"/>
    <property type="match status" value="1"/>
</dbReference>
<keyword evidence="1" id="KW-0614">Plasmid</keyword>
<sequence>MTDFGTIMAAASMAGVPVELSRNIKLKDIKSPDPDIEFNNSFGNESGVINSLRIIPNINYDEKDIYMLFNFEINVKRRELDIYLFTNKSEDVDKYPFNLHMEMSSKGKITLNINSNFSERISDNISFNNMMNIWSNRGLRRLRIHGLMTSNVVTIVPDRINFEDIKYEENFKDILNTALVGTDEIPCLISKDMQDKIKKLGRDINDKDICEGFLKKFRESTPKEQTKLTLLLKDEEENILLSTCLGVFPYFINLDFIKIRPNNKESKDIIKNVYEREHGIYIQKFLFNDKMYDYCDKIINIFRNEEHPIDKALNEILNCTGSYPTGKFEIEINKKKNGFWYEKQDITFTFKIVDNEIEDRIALKKLLTEEKFIESIPLMELREDENLDNLAFAYYIKGDYKKALEMCEESINIKYDSVAHFTMGLIYLIKGNYDKAFESYMIGIYLVKPDIWYPGIKGNIKIAISEGKINENEHVKNILEKIELYKLRRKSNKRLNTCFCGSKKNFYDCHGKKYKL</sequence>
<dbReference type="AlphaFoldDB" id="A0A0D1AF29"/>
<proteinExistence type="predicted"/>
<accession>A0A0D1AF29</accession>
<dbReference type="Gene3D" id="1.25.40.10">
    <property type="entry name" value="Tetratricopeptide repeat domain"/>
    <property type="match status" value="1"/>
</dbReference>
<reference evidence="1 2" key="1">
    <citation type="submission" date="2014-06" db="EMBL/GenBank/DDBJ databases">
        <title>Genome characterization of distinct group I Clostridium botulinum lineages.</title>
        <authorList>
            <person name="Giordani F."/>
            <person name="Anselmo A."/>
            <person name="Fillo S."/>
            <person name="Palozzi A.M."/>
            <person name="Fortunato A."/>
            <person name="Gentile B."/>
            <person name="Ciammaruconi A."/>
            <person name="Anniballi F."/>
            <person name="De Medici D."/>
            <person name="Lista F."/>
        </authorList>
    </citation>
    <scope>NUCLEOTIDE SEQUENCE [LARGE SCALE GENOMIC DNA]</scope>
    <source>
        <strain evidence="1 2">B2 450</strain>
        <plasmid evidence="1">p_B2_450</plasmid>
    </source>
</reference>
<evidence type="ECO:0000313" key="1">
    <source>
        <dbReference type="EMBL" id="KIS21789.1"/>
    </source>
</evidence>
<gene>
    <name evidence="1" type="ORF">N495_19700</name>
</gene>
<dbReference type="OrthoDB" id="290878at2"/>
<comment type="caution">
    <text evidence="1">The sequence shown here is derived from an EMBL/GenBank/DDBJ whole genome shotgun (WGS) entry which is preliminary data.</text>
</comment>
<dbReference type="InterPro" id="IPR011990">
    <property type="entry name" value="TPR-like_helical_dom_sf"/>
</dbReference>